<sequence length="161" mass="18167">MKKFTFLVERERTIYQTALILVIAMSLMILPGTSFAGWVLYDNFNSGTINPAKWNIDNSSATITVVNGRVKFNHRTGTAGDSAWLSIKQNPRGVKGVRVDMFIVSSTGLDTRARIGTQPGFASNGKRLWQQWVANSSRRRLEGSVSVMDSNWNWLQDLMWH</sequence>
<dbReference type="EMBL" id="LAZR01041468">
    <property type="protein sequence ID" value="KKL11912.1"/>
    <property type="molecule type" value="Genomic_DNA"/>
</dbReference>
<accession>A0A0F9BDI7</accession>
<gene>
    <name evidence="2" type="ORF">LCGC14_2541030</name>
</gene>
<feature type="transmembrane region" description="Helical" evidence="1">
    <location>
        <begin position="20"/>
        <end position="41"/>
    </location>
</feature>
<proteinExistence type="predicted"/>
<organism evidence="2">
    <name type="scientific">marine sediment metagenome</name>
    <dbReference type="NCBI Taxonomy" id="412755"/>
    <lineage>
        <taxon>unclassified sequences</taxon>
        <taxon>metagenomes</taxon>
        <taxon>ecological metagenomes</taxon>
    </lineage>
</organism>
<evidence type="ECO:0000313" key="2">
    <source>
        <dbReference type="EMBL" id="KKL11912.1"/>
    </source>
</evidence>
<reference evidence="2" key="1">
    <citation type="journal article" date="2015" name="Nature">
        <title>Complex archaea that bridge the gap between prokaryotes and eukaryotes.</title>
        <authorList>
            <person name="Spang A."/>
            <person name="Saw J.H."/>
            <person name="Jorgensen S.L."/>
            <person name="Zaremba-Niedzwiedzka K."/>
            <person name="Martijn J."/>
            <person name="Lind A.E."/>
            <person name="van Eijk R."/>
            <person name="Schleper C."/>
            <person name="Guy L."/>
            <person name="Ettema T.J."/>
        </authorList>
    </citation>
    <scope>NUCLEOTIDE SEQUENCE</scope>
</reference>
<keyword evidence="1" id="KW-0812">Transmembrane</keyword>
<protein>
    <submittedName>
        <fullName evidence="2">Uncharacterized protein</fullName>
    </submittedName>
</protein>
<name>A0A0F9BDI7_9ZZZZ</name>
<feature type="non-terminal residue" evidence="2">
    <location>
        <position position="161"/>
    </location>
</feature>
<keyword evidence="1" id="KW-1133">Transmembrane helix</keyword>
<keyword evidence="1" id="KW-0472">Membrane</keyword>
<dbReference type="AlphaFoldDB" id="A0A0F9BDI7"/>
<evidence type="ECO:0000256" key="1">
    <source>
        <dbReference type="SAM" id="Phobius"/>
    </source>
</evidence>
<comment type="caution">
    <text evidence="2">The sequence shown here is derived from an EMBL/GenBank/DDBJ whole genome shotgun (WGS) entry which is preliminary data.</text>
</comment>